<organism evidence="1 2">
    <name type="scientific">Desulfitobacterium dehalogenans (strain ATCC 51507 / DSM 9161 / JW/IU-DC1)</name>
    <dbReference type="NCBI Taxonomy" id="756499"/>
    <lineage>
        <taxon>Bacteria</taxon>
        <taxon>Bacillati</taxon>
        <taxon>Bacillota</taxon>
        <taxon>Clostridia</taxon>
        <taxon>Eubacteriales</taxon>
        <taxon>Desulfitobacteriaceae</taxon>
        <taxon>Desulfitobacterium</taxon>
    </lineage>
</organism>
<name>I4A7E2_DESDJ</name>
<evidence type="ECO:0000313" key="1">
    <source>
        <dbReference type="EMBL" id="AFL99876.1"/>
    </source>
</evidence>
<keyword evidence="2" id="KW-1185">Reference proteome</keyword>
<dbReference type="OrthoDB" id="3034970at2"/>
<dbReference type="RefSeq" id="WP_014793366.1">
    <property type="nucleotide sequence ID" value="NC_018017.1"/>
</dbReference>
<dbReference type="EMBL" id="CP003348">
    <property type="protein sequence ID" value="AFL99876.1"/>
    <property type="molecule type" value="Genomic_DNA"/>
</dbReference>
<dbReference type="AlphaFoldDB" id="I4A7E2"/>
<dbReference type="HOGENOM" id="CLU_1793153_0_0_9"/>
<protein>
    <submittedName>
        <fullName evidence="1">Uncharacterized protein</fullName>
    </submittedName>
</protein>
<dbReference type="KEGG" id="ddh:Desde_1457"/>
<sequence>MTNDKFGGIKLPDNFNLDLTKTINLASGVQAQIDESNRRTMQLAVEAYNNRQRELKAIEQTAMNTAETNLKLQKVVDNQNAYIDILKEQLATQKKQMELNEEQLGILNNIFASGEDGVIVEKEIMKLIQDQIDTSHPLWDYVKDKGGDVAVAGVTAGAPVIYASIKMYLASKGIMLP</sequence>
<accession>I4A7E2</accession>
<reference evidence="1 2" key="2">
    <citation type="journal article" date="2015" name="J. Bacteriol.">
        <title>Genomic, proteomic, and biochemical analysis of the organohalide respiratory pathway in Desulfitobacterium dehalogenans.</title>
        <authorList>
            <person name="Kruse T."/>
            <person name="van de Pas B.A."/>
            <person name="Atteia A."/>
            <person name="Krab K."/>
            <person name="Hagen W.R."/>
            <person name="Goodwin L."/>
            <person name="Chain P."/>
            <person name="Boeren S."/>
            <person name="Maphosa F."/>
            <person name="Schraa G."/>
            <person name="de Vos W.M."/>
            <person name="van der Oost J."/>
            <person name="Smidt H."/>
            <person name="Stams A.J."/>
        </authorList>
    </citation>
    <scope>NUCLEOTIDE SEQUENCE [LARGE SCALE GENOMIC DNA]</scope>
    <source>
        <strain evidence="2">ATCC 51507 / DSM 9161 / JW/IU-DC1</strain>
    </source>
</reference>
<proteinExistence type="predicted"/>
<reference evidence="2" key="1">
    <citation type="submission" date="2012-06" db="EMBL/GenBank/DDBJ databases">
        <title>Complete sequence of Desulfitobacterium dehalogenans ATCC 51507.</title>
        <authorList>
            <person name="Lucas S."/>
            <person name="Han J."/>
            <person name="Lapidus A."/>
            <person name="Cheng J.-F."/>
            <person name="Goodwin L."/>
            <person name="Pitluck S."/>
            <person name="Peters L."/>
            <person name="Ovchinnikova G."/>
            <person name="Teshima H."/>
            <person name="Detter J.C."/>
            <person name="Han C."/>
            <person name="Tapia R."/>
            <person name="Land M."/>
            <person name="Hauser L."/>
            <person name="Kyrpides N."/>
            <person name="Ivanova N."/>
            <person name="Pagani I."/>
            <person name="Kruse T."/>
            <person name="de Vos W.M."/>
            <person name="Smidt H."/>
            <person name="Woyke T."/>
        </authorList>
    </citation>
    <scope>NUCLEOTIDE SEQUENCE [LARGE SCALE GENOMIC DNA]</scope>
    <source>
        <strain evidence="2">ATCC 51507 / DSM 9161 / JW/IU-DC1</strain>
    </source>
</reference>
<gene>
    <name evidence="1" type="ordered locus">Desde_1457</name>
</gene>
<dbReference type="Proteomes" id="UP000006053">
    <property type="component" value="Chromosome"/>
</dbReference>
<dbReference type="eggNOG" id="ENOG502ZKIC">
    <property type="taxonomic scope" value="Bacteria"/>
</dbReference>
<evidence type="ECO:0000313" key="2">
    <source>
        <dbReference type="Proteomes" id="UP000006053"/>
    </source>
</evidence>